<keyword evidence="6" id="KW-0479">Metal-binding</keyword>
<feature type="transmembrane region" description="Helical" evidence="14">
    <location>
        <begin position="401"/>
        <end position="419"/>
    </location>
</feature>
<keyword evidence="7" id="KW-0378">Hydrolase</keyword>
<feature type="transmembrane region" description="Helical" evidence="14">
    <location>
        <begin position="501"/>
        <end position="519"/>
    </location>
</feature>
<keyword evidence="9" id="KW-0862">Zinc</keyword>
<evidence type="ECO:0000256" key="1">
    <source>
        <dbReference type="ARBA" id="ARBA00001947"/>
    </source>
</evidence>
<dbReference type="STRING" id="5762.D2VDV2"/>
<evidence type="ECO:0000256" key="4">
    <source>
        <dbReference type="ARBA" id="ARBA00022670"/>
    </source>
</evidence>
<comment type="subcellular location">
    <subcellularLocation>
        <location evidence="2">Endoplasmic reticulum membrane</location>
        <topology evidence="2">Multi-pass membrane protein</topology>
    </subcellularLocation>
</comment>
<dbReference type="SUPFAM" id="SSF53187">
    <property type="entry name" value="Zn-dependent exopeptidases"/>
    <property type="match status" value="1"/>
</dbReference>
<dbReference type="AlphaFoldDB" id="D2VDV2"/>
<feature type="transmembrane region" description="Helical" evidence="14">
    <location>
        <begin position="469"/>
        <end position="489"/>
    </location>
</feature>
<keyword evidence="5 14" id="KW-0812">Transmembrane</keyword>
<dbReference type="GO" id="GO:0008235">
    <property type="term" value="F:metalloexopeptidase activity"/>
    <property type="evidence" value="ECO:0007669"/>
    <property type="project" value="InterPro"/>
</dbReference>
<evidence type="ECO:0000256" key="10">
    <source>
        <dbReference type="ARBA" id="ARBA00022989"/>
    </source>
</evidence>
<keyword evidence="10 14" id="KW-1133">Transmembrane helix</keyword>
<dbReference type="Proteomes" id="UP000006671">
    <property type="component" value="Unassembled WGS sequence"/>
</dbReference>
<evidence type="ECO:0000313" key="17">
    <source>
        <dbReference type="Proteomes" id="UP000006671"/>
    </source>
</evidence>
<dbReference type="Pfam" id="PF04389">
    <property type="entry name" value="Peptidase_M28"/>
    <property type="match status" value="1"/>
</dbReference>
<feature type="domain" description="Peptidase M28" evidence="15">
    <location>
        <begin position="168"/>
        <end position="363"/>
    </location>
</feature>
<dbReference type="PANTHER" id="PTHR12147:SF22">
    <property type="entry name" value="ENDOPLASMIC RETICULUM METALLOPEPTIDASE 1"/>
    <property type="match status" value="1"/>
</dbReference>
<evidence type="ECO:0000256" key="11">
    <source>
        <dbReference type="ARBA" id="ARBA00023049"/>
    </source>
</evidence>
<evidence type="ECO:0000256" key="7">
    <source>
        <dbReference type="ARBA" id="ARBA00022801"/>
    </source>
</evidence>
<dbReference type="GO" id="GO:0006508">
    <property type="term" value="P:proteolysis"/>
    <property type="evidence" value="ECO:0007669"/>
    <property type="project" value="UniProtKB-KW"/>
</dbReference>
<comment type="cofactor">
    <cofactor evidence="1">
        <name>Zn(2+)</name>
        <dbReference type="ChEBI" id="CHEBI:29105"/>
    </cofactor>
</comment>
<name>D2VDV2_NAEGR</name>
<dbReference type="OrthoDB" id="76293at2759"/>
<dbReference type="FunCoup" id="D2VDV2">
    <property type="interactions" value="30"/>
</dbReference>
<evidence type="ECO:0000313" key="16">
    <source>
        <dbReference type="EMBL" id="EFC44966.1"/>
    </source>
</evidence>
<dbReference type="PANTHER" id="PTHR12147">
    <property type="entry name" value="METALLOPEPTIDASE M28 FAMILY MEMBER"/>
    <property type="match status" value="1"/>
</dbReference>
<evidence type="ECO:0000256" key="3">
    <source>
        <dbReference type="ARBA" id="ARBA00010918"/>
    </source>
</evidence>
<dbReference type="InterPro" id="IPR045175">
    <property type="entry name" value="M28_fam"/>
</dbReference>
<keyword evidence="8" id="KW-0256">Endoplasmic reticulum</keyword>
<gene>
    <name evidence="16" type="ORF">NAEGRDRAFT_67052</name>
</gene>
<feature type="transmembrane region" description="Helical" evidence="14">
    <location>
        <begin position="525"/>
        <end position="541"/>
    </location>
</feature>
<dbReference type="eggNOG" id="KOG2194">
    <property type="taxonomic scope" value="Eukaryota"/>
</dbReference>
<evidence type="ECO:0000256" key="2">
    <source>
        <dbReference type="ARBA" id="ARBA00004477"/>
    </source>
</evidence>
<evidence type="ECO:0000256" key="13">
    <source>
        <dbReference type="ARBA" id="ARBA00023180"/>
    </source>
</evidence>
<dbReference type="GO" id="GO:0005789">
    <property type="term" value="C:endoplasmic reticulum membrane"/>
    <property type="evidence" value="ECO:0007669"/>
    <property type="project" value="UniProtKB-SubCell"/>
</dbReference>
<proteinExistence type="inferred from homology"/>
<dbReference type="Gene3D" id="3.40.630.10">
    <property type="entry name" value="Zn peptidases"/>
    <property type="match status" value="1"/>
</dbReference>
<keyword evidence="17" id="KW-1185">Reference proteome</keyword>
<keyword evidence="4" id="KW-0645">Protease</keyword>
<protein>
    <submittedName>
        <fullName evidence="16">Predicted protein</fullName>
    </submittedName>
</protein>
<evidence type="ECO:0000256" key="8">
    <source>
        <dbReference type="ARBA" id="ARBA00022824"/>
    </source>
</evidence>
<sequence>MSLQFGSTLLFAVLIIFLTYYNQSRLPSNLPVPNSIGAPVDYLFREDRALKTLGILSTTIGPKVVGTLQEKQAFEFVRDELSTIVHSEWKMKLENCDEMNVNVNGQDEEFGLKRFIRKEGNINSMKIKRCQLVGNNHKITLDQQFISGDGYIDILKRKLFTSYQNLTNLIVRIDPNQDRSDNHGLLVSSHFDSGVSSPGFYDDGIPVVCMIESFRNIVKMIRDGKLELKRSVIFLFNGAEETGLLGAESFMYHPYSRDVKYFLNLEAAGSGGKEVAFQIATEFLARHFAKSTVRASGNVIAQDIFQSNIIPSATDYHVYSSFGMQGIDVSFYKNGYVYHTSKDSSSSYEKGSIQHMGDNVQSFVTHFSNITENDSDPKTNFVYFDLFGFNMNVFDINTLRLINVSVIVISITLLIIPLIKGGAVALYHRVLALFLIFLFLLFAIGINITLTIGLMRLGYDMLYFAYHPMFSLVLYGSVVVTTFTLGFWTTNKFIIALSTEIMAESILILYTCILTLFTIFNIASGYLFLAVTIFLLLGTYFNKVYLDFSLIGLAFLSPILNQVIDMFIPITGRLGKAVQVDYIALMLCSIAVFLILTTLLPVLVRQISGKTVLLLILGTIITYAYLILGNNGKAFTEAHPKRTSIQHTFLMASNNLNDWEQLSQYIMIAGADSSKEEEITDVLGKRFNFERSHDTLEPQVVRSVINPRTHKKPYLITETTDSLPRYITPKIFITNKVHEKGRIEFSILFHEKIYHSGIFLYSDHEIVESSFDTNTSFGRVVQTNTDSQYEFEYNFWALFGYNRDSSLMNQNQKSFKFWIEFKQNPQKDFKLRVTLKNTFLANTYSLAELETELESLPWSEHISTTHSVMDFQIN</sequence>
<feature type="transmembrane region" description="Helical" evidence="14">
    <location>
        <begin position="611"/>
        <end position="628"/>
    </location>
</feature>
<organism evidence="17">
    <name type="scientific">Naegleria gruberi</name>
    <name type="common">Amoeba</name>
    <dbReference type="NCBI Taxonomy" id="5762"/>
    <lineage>
        <taxon>Eukaryota</taxon>
        <taxon>Discoba</taxon>
        <taxon>Heterolobosea</taxon>
        <taxon>Tetramitia</taxon>
        <taxon>Eutetramitia</taxon>
        <taxon>Vahlkampfiidae</taxon>
        <taxon>Naegleria</taxon>
    </lineage>
</organism>
<feature type="transmembrane region" description="Helical" evidence="14">
    <location>
        <begin position="582"/>
        <end position="604"/>
    </location>
</feature>
<keyword evidence="13" id="KW-0325">Glycoprotein</keyword>
<dbReference type="InterPro" id="IPR007484">
    <property type="entry name" value="Peptidase_M28"/>
</dbReference>
<dbReference type="VEuPathDB" id="AmoebaDB:NAEGRDRAFT_67052"/>
<evidence type="ECO:0000256" key="9">
    <source>
        <dbReference type="ARBA" id="ARBA00022833"/>
    </source>
</evidence>
<reference evidence="16 17" key="1">
    <citation type="journal article" date="2010" name="Cell">
        <title>The genome of Naegleria gruberi illuminates early eukaryotic versatility.</title>
        <authorList>
            <person name="Fritz-Laylin L.K."/>
            <person name="Prochnik S.E."/>
            <person name="Ginger M.L."/>
            <person name="Dacks J.B."/>
            <person name="Carpenter M.L."/>
            <person name="Field M.C."/>
            <person name="Kuo A."/>
            <person name="Paredez A."/>
            <person name="Chapman J."/>
            <person name="Pham J."/>
            <person name="Shu S."/>
            <person name="Neupane R."/>
            <person name="Cipriano M."/>
            <person name="Mancuso J."/>
            <person name="Tu H."/>
            <person name="Salamov A."/>
            <person name="Lindquist E."/>
            <person name="Shapiro H."/>
            <person name="Lucas S."/>
            <person name="Grigoriev I.V."/>
            <person name="Cande W.Z."/>
            <person name="Fulton C."/>
            <person name="Rokhsar D.S."/>
            <person name="Dawson S.C."/>
        </authorList>
    </citation>
    <scope>NUCLEOTIDE SEQUENCE [LARGE SCALE GENOMIC DNA]</scope>
    <source>
        <strain evidence="16 17">NEG-M</strain>
    </source>
</reference>
<dbReference type="FunFam" id="3.40.630.10:FF:000008">
    <property type="entry name" value="Endoplasmic reticulum metallopeptidase 1"/>
    <property type="match status" value="1"/>
</dbReference>
<evidence type="ECO:0000256" key="14">
    <source>
        <dbReference type="SAM" id="Phobius"/>
    </source>
</evidence>
<keyword evidence="11" id="KW-0482">Metalloprotease</keyword>
<feature type="transmembrane region" description="Helical" evidence="14">
    <location>
        <begin position="548"/>
        <end position="570"/>
    </location>
</feature>
<feature type="transmembrane region" description="Helical" evidence="14">
    <location>
        <begin position="431"/>
        <end position="457"/>
    </location>
</feature>
<dbReference type="GO" id="GO:0046872">
    <property type="term" value="F:metal ion binding"/>
    <property type="evidence" value="ECO:0007669"/>
    <property type="project" value="UniProtKB-KW"/>
</dbReference>
<dbReference type="GeneID" id="8850276"/>
<dbReference type="InParanoid" id="D2VDV2"/>
<keyword evidence="12 14" id="KW-0472">Membrane</keyword>
<accession>D2VDV2</accession>
<evidence type="ECO:0000256" key="12">
    <source>
        <dbReference type="ARBA" id="ARBA00023136"/>
    </source>
</evidence>
<dbReference type="RefSeq" id="XP_002677710.1">
    <property type="nucleotide sequence ID" value="XM_002677664.1"/>
</dbReference>
<evidence type="ECO:0000259" key="15">
    <source>
        <dbReference type="Pfam" id="PF04389"/>
    </source>
</evidence>
<dbReference type="EMBL" id="GG738865">
    <property type="protein sequence ID" value="EFC44966.1"/>
    <property type="molecule type" value="Genomic_DNA"/>
</dbReference>
<evidence type="ECO:0000256" key="6">
    <source>
        <dbReference type="ARBA" id="ARBA00022723"/>
    </source>
</evidence>
<evidence type="ECO:0000256" key="5">
    <source>
        <dbReference type="ARBA" id="ARBA00022692"/>
    </source>
</evidence>
<comment type="similarity">
    <text evidence="3">Belongs to the peptidase M28 family.</text>
</comment>
<dbReference type="KEGG" id="ngr:NAEGRDRAFT_67052"/>
<dbReference type="OMA" id="WSEHIST"/>